<accession>L5L1U8</accession>
<keyword evidence="2" id="KW-1185">Reference proteome</keyword>
<reference evidence="2" key="1">
    <citation type="journal article" date="2013" name="Science">
        <title>Comparative analysis of bat genomes provides insight into the evolution of flight and immunity.</title>
        <authorList>
            <person name="Zhang G."/>
            <person name="Cowled C."/>
            <person name="Shi Z."/>
            <person name="Huang Z."/>
            <person name="Bishop-Lilly K.A."/>
            <person name="Fang X."/>
            <person name="Wynne J.W."/>
            <person name="Xiong Z."/>
            <person name="Baker M.L."/>
            <person name="Zhao W."/>
            <person name="Tachedjian M."/>
            <person name="Zhu Y."/>
            <person name="Zhou P."/>
            <person name="Jiang X."/>
            <person name="Ng J."/>
            <person name="Yang L."/>
            <person name="Wu L."/>
            <person name="Xiao J."/>
            <person name="Feng Y."/>
            <person name="Chen Y."/>
            <person name="Sun X."/>
            <person name="Zhang Y."/>
            <person name="Marsh G.A."/>
            <person name="Crameri G."/>
            <person name="Broder C.C."/>
            <person name="Frey K.G."/>
            <person name="Wang L.F."/>
            <person name="Wang J."/>
        </authorList>
    </citation>
    <scope>NUCLEOTIDE SEQUENCE [LARGE SCALE GENOMIC DNA]</scope>
</reference>
<dbReference type="Proteomes" id="UP000010552">
    <property type="component" value="Unassembled WGS sequence"/>
</dbReference>
<dbReference type="AlphaFoldDB" id="L5L1U8"/>
<protein>
    <submittedName>
        <fullName evidence="1">Uncharacterized protein</fullName>
    </submittedName>
</protein>
<sequence>MSEKVDLGECEEKGLGSGFLQARDLGGLCREGMLAASFSSGSEDDLQSLHRILNESQSFGCAPAARAPTAPRQLEPRTCCGCG</sequence>
<dbReference type="InParanoid" id="L5L1U8"/>
<dbReference type="EMBL" id="KB030400">
    <property type="protein sequence ID" value="ELK17719.1"/>
    <property type="molecule type" value="Genomic_DNA"/>
</dbReference>
<gene>
    <name evidence="1" type="ORF">PAL_GLEAN10003889</name>
</gene>
<name>L5L1U8_PTEAL</name>
<evidence type="ECO:0000313" key="2">
    <source>
        <dbReference type="Proteomes" id="UP000010552"/>
    </source>
</evidence>
<evidence type="ECO:0000313" key="1">
    <source>
        <dbReference type="EMBL" id="ELK17719.1"/>
    </source>
</evidence>
<proteinExistence type="predicted"/>
<organism evidence="1 2">
    <name type="scientific">Pteropus alecto</name>
    <name type="common">Black flying fox</name>
    <dbReference type="NCBI Taxonomy" id="9402"/>
    <lineage>
        <taxon>Eukaryota</taxon>
        <taxon>Metazoa</taxon>
        <taxon>Chordata</taxon>
        <taxon>Craniata</taxon>
        <taxon>Vertebrata</taxon>
        <taxon>Euteleostomi</taxon>
        <taxon>Mammalia</taxon>
        <taxon>Eutheria</taxon>
        <taxon>Laurasiatheria</taxon>
        <taxon>Chiroptera</taxon>
        <taxon>Yinpterochiroptera</taxon>
        <taxon>Pteropodoidea</taxon>
        <taxon>Pteropodidae</taxon>
        <taxon>Pteropodinae</taxon>
        <taxon>Pteropus</taxon>
    </lineage>
</organism>